<reference evidence="1" key="1">
    <citation type="submission" date="2022-04" db="EMBL/GenBank/DDBJ databases">
        <title>Genome of the entomopathogenic fungus Entomophthora muscae.</title>
        <authorList>
            <person name="Elya C."/>
            <person name="Lovett B.R."/>
            <person name="Lee E."/>
            <person name="Macias A.M."/>
            <person name="Hajek A.E."/>
            <person name="De Bivort B.L."/>
            <person name="Kasson M.T."/>
            <person name="De Fine Licht H.H."/>
            <person name="Stajich J.E."/>
        </authorList>
    </citation>
    <scope>NUCLEOTIDE SEQUENCE</scope>
    <source>
        <strain evidence="1">Berkeley</strain>
    </source>
</reference>
<accession>A0ACC2RWJ9</accession>
<evidence type="ECO:0000313" key="1">
    <source>
        <dbReference type="EMBL" id="KAJ9054368.1"/>
    </source>
</evidence>
<sequence length="152" mass="16904">MLMWQGNFCHQASTYTRDYELIGREGTWYTKQPLLFHSKYNYLPAYLVPMTPPLTPQPERPQGTVATAESTSTQLFGFLYITLTDLVDAMVSTNSPWALLRKYLSYIVKLAPILWWALSTGHVGCPPTSSPETATGWLPGTYPGLNAAGNPS</sequence>
<dbReference type="Proteomes" id="UP001165960">
    <property type="component" value="Unassembled WGS sequence"/>
</dbReference>
<name>A0ACC2RWJ9_9FUNG</name>
<dbReference type="EMBL" id="QTSX02006450">
    <property type="protein sequence ID" value="KAJ9054368.1"/>
    <property type="molecule type" value="Genomic_DNA"/>
</dbReference>
<evidence type="ECO:0000313" key="2">
    <source>
        <dbReference type="Proteomes" id="UP001165960"/>
    </source>
</evidence>
<organism evidence="1 2">
    <name type="scientific">Entomophthora muscae</name>
    <dbReference type="NCBI Taxonomy" id="34485"/>
    <lineage>
        <taxon>Eukaryota</taxon>
        <taxon>Fungi</taxon>
        <taxon>Fungi incertae sedis</taxon>
        <taxon>Zoopagomycota</taxon>
        <taxon>Entomophthoromycotina</taxon>
        <taxon>Entomophthoromycetes</taxon>
        <taxon>Entomophthorales</taxon>
        <taxon>Entomophthoraceae</taxon>
        <taxon>Entomophthora</taxon>
    </lineage>
</organism>
<protein>
    <submittedName>
        <fullName evidence="1">Uncharacterized protein</fullName>
    </submittedName>
</protein>
<gene>
    <name evidence="1" type="ORF">DSO57_1015374</name>
</gene>
<proteinExistence type="predicted"/>
<comment type="caution">
    <text evidence="1">The sequence shown here is derived from an EMBL/GenBank/DDBJ whole genome shotgun (WGS) entry which is preliminary data.</text>
</comment>
<keyword evidence="2" id="KW-1185">Reference proteome</keyword>